<dbReference type="InterPro" id="IPR050306">
    <property type="entry name" value="PfkB_Carbo_kinase"/>
</dbReference>
<evidence type="ECO:0000256" key="1">
    <source>
        <dbReference type="ARBA" id="ARBA00010688"/>
    </source>
</evidence>
<evidence type="ECO:0000256" key="5">
    <source>
        <dbReference type="ARBA" id="ARBA00022840"/>
    </source>
</evidence>
<dbReference type="Gene3D" id="3.40.1190.20">
    <property type="match status" value="1"/>
</dbReference>
<evidence type="ECO:0000256" key="3">
    <source>
        <dbReference type="ARBA" id="ARBA00022741"/>
    </source>
</evidence>
<dbReference type="PRINTS" id="PR00990">
    <property type="entry name" value="RIBOKINASE"/>
</dbReference>
<gene>
    <name evidence="7" type="ORF">AVDCRST_MAG30-248</name>
</gene>
<keyword evidence="3" id="KW-0547">Nucleotide-binding</keyword>
<proteinExistence type="inferred from homology"/>
<dbReference type="Pfam" id="PF00294">
    <property type="entry name" value="PfkB"/>
    <property type="match status" value="1"/>
</dbReference>
<evidence type="ECO:0000313" key="7">
    <source>
        <dbReference type="EMBL" id="CAA9473058.1"/>
    </source>
</evidence>
<dbReference type="GO" id="GO:0005524">
    <property type="term" value="F:ATP binding"/>
    <property type="evidence" value="ECO:0007669"/>
    <property type="project" value="UniProtKB-KW"/>
</dbReference>
<dbReference type="AlphaFoldDB" id="A0A6J4RMD5"/>
<dbReference type="PANTHER" id="PTHR43085:SF1">
    <property type="entry name" value="PSEUDOURIDINE KINASE-RELATED"/>
    <property type="match status" value="1"/>
</dbReference>
<dbReference type="PANTHER" id="PTHR43085">
    <property type="entry name" value="HEXOKINASE FAMILY MEMBER"/>
    <property type="match status" value="1"/>
</dbReference>
<keyword evidence="4" id="KW-0418">Kinase</keyword>
<dbReference type="InterPro" id="IPR002139">
    <property type="entry name" value="Ribo/fructo_kinase"/>
</dbReference>
<evidence type="ECO:0000256" key="4">
    <source>
        <dbReference type="ARBA" id="ARBA00022777"/>
    </source>
</evidence>
<name>A0A6J4RMD5_9ACTN</name>
<dbReference type="GO" id="GO:0016301">
    <property type="term" value="F:kinase activity"/>
    <property type="evidence" value="ECO:0007669"/>
    <property type="project" value="UniProtKB-KW"/>
</dbReference>
<comment type="similarity">
    <text evidence="1">Belongs to the carbohydrate kinase PfkB family.</text>
</comment>
<dbReference type="InterPro" id="IPR029056">
    <property type="entry name" value="Ribokinase-like"/>
</dbReference>
<evidence type="ECO:0000259" key="6">
    <source>
        <dbReference type="Pfam" id="PF00294"/>
    </source>
</evidence>
<accession>A0A6J4RMD5</accession>
<feature type="domain" description="Carbohydrate kinase PfkB" evidence="6">
    <location>
        <begin position="2"/>
        <end position="292"/>
    </location>
</feature>
<sequence>MSILCLGEALVDLVCERPVRSLTEADAFVPHFGGATANVAVNAARRGASVSLFGGVGDDPWGHWLRSALEREGVGTEHFRLRPGGTTPLAFVTVDEQGEPAYAFYGDPFGAAAAEAAADLEAAVSAASGLLFASNTLVGGAEREATLRARERALALDLDVWFDPNLRLERWASADEAVEVARACVPGSRVVKANRAEAELLTGETDPGRAAEALAAAGARLVVVTLGAKGAVVRGEATADVPGVPARPVSTVGAGDAFFGVLLARLEPDGPEAALHAAVETAARVTERWGAIA</sequence>
<evidence type="ECO:0000256" key="2">
    <source>
        <dbReference type="ARBA" id="ARBA00022679"/>
    </source>
</evidence>
<protein>
    <recommendedName>
        <fullName evidence="6">Carbohydrate kinase PfkB domain-containing protein</fullName>
    </recommendedName>
</protein>
<keyword evidence="2" id="KW-0808">Transferase</keyword>
<reference evidence="7" key="1">
    <citation type="submission" date="2020-02" db="EMBL/GenBank/DDBJ databases">
        <authorList>
            <person name="Meier V. D."/>
        </authorList>
    </citation>
    <scope>NUCLEOTIDE SEQUENCE</scope>
    <source>
        <strain evidence="7">AVDCRST_MAG30</strain>
    </source>
</reference>
<dbReference type="SUPFAM" id="SSF53613">
    <property type="entry name" value="Ribokinase-like"/>
    <property type="match status" value="1"/>
</dbReference>
<dbReference type="EMBL" id="CADCVS010000047">
    <property type="protein sequence ID" value="CAA9473058.1"/>
    <property type="molecule type" value="Genomic_DNA"/>
</dbReference>
<dbReference type="InterPro" id="IPR011611">
    <property type="entry name" value="PfkB_dom"/>
</dbReference>
<organism evidence="7">
    <name type="scientific">uncultured Solirubrobacteraceae bacterium</name>
    <dbReference type="NCBI Taxonomy" id="1162706"/>
    <lineage>
        <taxon>Bacteria</taxon>
        <taxon>Bacillati</taxon>
        <taxon>Actinomycetota</taxon>
        <taxon>Thermoleophilia</taxon>
        <taxon>Solirubrobacterales</taxon>
        <taxon>Solirubrobacteraceae</taxon>
        <taxon>environmental samples</taxon>
    </lineage>
</organism>
<keyword evidence="5" id="KW-0067">ATP-binding</keyword>